<feature type="transmembrane region" description="Helical" evidence="2">
    <location>
        <begin position="512"/>
        <end position="533"/>
    </location>
</feature>
<keyword evidence="5" id="KW-1185">Reference proteome</keyword>
<dbReference type="PANTHER" id="PTHR11161">
    <property type="entry name" value="O-ACYLTRANSFERASE"/>
    <property type="match status" value="1"/>
</dbReference>
<feature type="transmembrane region" description="Helical" evidence="2">
    <location>
        <begin position="588"/>
        <end position="609"/>
    </location>
</feature>
<proteinExistence type="predicted"/>
<dbReference type="InterPro" id="IPR006621">
    <property type="entry name" value="Nose-resist-to-fluoxetine_N"/>
</dbReference>
<keyword evidence="2" id="KW-1133">Transmembrane helix</keyword>
<dbReference type="EMBL" id="JABSTV010001245">
    <property type="protein sequence ID" value="KAH7984331.1"/>
    <property type="molecule type" value="Genomic_DNA"/>
</dbReference>
<feature type="region of interest" description="Disordered" evidence="1">
    <location>
        <begin position="1"/>
        <end position="36"/>
    </location>
</feature>
<reference evidence="4" key="1">
    <citation type="journal article" date="2020" name="Cell">
        <title>Large-Scale Comparative Analyses of Tick Genomes Elucidate Their Genetic Diversity and Vector Capacities.</title>
        <authorList>
            <consortium name="Tick Genome and Microbiome Consortium (TIGMIC)"/>
            <person name="Jia N."/>
            <person name="Wang J."/>
            <person name="Shi W."/>
            <person name="Du L."/>
            <person name="Sun Y."/>
            <person name="Zhan W."/>
            <person name="Jiang J.F."/>
            <person name="Wang Q."/>
            <person name="Zhang B."/>
            <person name="Ji P."/>
            <person name="Bell-Sakyi L."/>
            <person name="Cui X.M."/>
            <person name="Yuan T.T."/>
            <person name="Jiang B.G."/>
            <person name="Yang W.F."/>
            <person name="Lam T.T."/>
            <person name="Chang Q.C."/>
            <person name="Ding S.J."/>
            <person name="Wang X.J."/>
            <person name="Zhu J.G."/>
            <person name="Ruan X.D."/>
            <person name="Zhao L."/>
            <person name="Wei J.T."/>
            <person name="Ye R.Z."/>
            <person name="Que T.C."/>
            <person name="Du C.H."/>
            <person name="Zhou Y.H."/>
            <person name="Cheng J.X."/>
            <person name="Dai P.F."/>
            <person name="Guo W.B."/>
            <person name="Han X.H."/>
            <person name="Huang E.J."/>
            <person name="Li L.F."/>
            <person name="Wei W."/>
            <person name="Gao Y.C."/>
            <person name="Liu J.Z."/>
            <person name="Shao H.Z."/>
            <person name="Wang X."/>
            <person name="Wang C.C."/>
            <person name="Yang T.C."/>
            <person name="Huo Q.B."/>
            <person name="Li W."/>
            <person name="Chen H.Y."/>
            <person name="Chen S.E."/>
            <person name="Zhou L.G."/>
            <person name="Ni X.B."/>
            <person name="Tian J.H."/>
            <person name="Sheng Y."/>
            <person name="Liu T."/>
            <person name="Pan Y.S."/>
            <person name="Xia L.Y."/>
            <person name="Li J."/>
            <person name="Zhao F."/>
            <person name="Cao W.C."/>
        </authorList>
    </citation>
    <scope>NUCLEOTIDE SEQUENCE</scope>
    <source>
        <strain evidence="4">Rsan-2018</strain>
    </source>
</reference>
<feature type="transmembrane region" description="Helical" evidence="2">
    <location>
        <begin position="545"/>
        <end position="568"/>
    </location>
</feature>
<dbReference type="Pfam" id="PF20146">
    <property type="entry name" value="NRF"/>
    <property type="match status" value="1"/>
</dbReference>
<evidence type="ECO:0000313" key="5">
    <source>
        <dbReference type="Proteomes" id="UP000821837"/>
    </source>
</evidence>
<dbReference type="GO" id="GO:0016747">
    <property type="term" value="F:acyltransferase activity, transferring groups other than amino-acyl groups"/>
    <property type="evidence" value="ECO:0007669"/>
    <property type="project" value="InterPro"/>
</dbReference>
<keyword evidence="2" id="KW-0812">Transmembrane</keyword>
<evidence type="ECO:0000259" key="3">
    <source>
        <dbReference type="SMART" id="SM00703"/>
    </source>
</evidence>
<evidence type="ECO:0000313" key="4">
    <source>
        <dbReference type="EMBL" id="KAH7984331.1"/>
    </source>
</evidence>
<keyword evidence="2" id="KW-0472">Membrane</keyword>
<dbReference type="VEuPathDB" id="VectorBase:RSAN_044433"/>
<feature type="transmembrane region" description="Helical" evidence="2">
    <location>
        <begin position="226"/>
        <end position="248"/>
    </location>
</feature>
<feature type="transmembrane region" description="Helical" evidence="2">
    <location>
        <begin position="440"/>
        <end position="460"/>
    </location>
</feature>
<dbReference type="InterPro" id="IPR052728">
    <property type="entry name" value="O2_lipid_transport_reg"/>
</dbReference>
<feature type="domain" description="Nose resistant-to-fluoxetine protein N-terminal" evidence="3">
    <location>
        <begin position="69"/>
        <end position="215"/>
    </location>
</feature>
<accession>A0A9D4TBF3</accession>
<feature type="transmembrane region" description="Helical" evidence="2">
    <location>
        <begin position="296"/>
        <end position="314"/>
    </location>
</feature>
<dbReference type="PANTHER" id="PTHR11161:SF0">
    <property type="entry name" value="O-ACYLTRANSFERASE LIKE PROTEIN"/>
    <property type="match status" value="1"/>
</dbReference>
<sequence length="724" mass="82515">MGTEAKMSATSPTTSSASDTKPEEPSSTAASSHGPHKSKFIENLKATIKYIMSTMGNGLTRKLLQADISMECSLGMLKFMRAVQELEPWAMRVVDSTAKYPNGMLQASTADLGAYDECIETVVRDEYGDVKVRGQYCNVHVSLGDDHSFIGDILPAFFYSHRRAQNFTSYVTDERLPGLRLGMCFVNSCNEKDLTNIAKTLMGNVAKIVVKNCVTNEDEGINKTQAWIIGYLAVLAAVIVAATGFELLTENWDKRCKNGVPYRCVVAFSALSNTRLILSVNKDKDSETYSYRFMHGIRFLSIFWICLGHSYGTITENITRLVNALHYFEHWETLIVTAGYLAVDSFFFFSGFLLYYTLSKQKRNRVVVAVVAIIRRYIRATVPLFFMIMCMYLLPLIATGPNSKEFYNKFYAEMRKHWWDLLFQLRNWRADEEVSTMPHLWYLSADYQFFLVALIIILVFRTRKWLVALIFSVLSLVSCGIAAWQIYGTNMTPFLVPVASEFGTVMDTLNHYYMLPFYHGVCYFSGCLTFLLVEKYGKTKISKMIQASLWCISLFCGLYCLFMKIEWYRSSERAAESKRMFYAFTDRILWSICVAWFVFTCSTGRGGIVNRFLSWNGFVPLSRLSFGVYLIHSPFFILMYHIARERVFFSHFTLVSQCFAVVVWSYILSYFLFIACDAPTGQLDKDLPVGIIEEGPIKNYFSGIVPPSLGSRDDGCCAEKSCRL</sequence>
<feature type="transmembrane region" description="Helical" evidence="2">
    <location>
        <begin position="621"/>
        <end position="642"/>
    </location>
</feature>
<gene>
    <name evidence="4" type="ORF">HPB52_019435</name>
</gene>
<feature type="transmembrane region" description="Helical" evidence="2">
    <location>
        <begin position="467"/>
        <end position="487"/>
    </location>
</feature>
<comment type="caution">
    <text evidence="4">The sequence shown here is derived from an EMBL/GenBank/DDBJ whole genome shotgun (WGS) entry which is preliminary data.</text>
</comment>
<evidence type="ECO:0000256" key="1">
    <source>
        <dbReference type="SAM" id="MobiDB-lite"/>
    </source>
</evidence>
<name>A0A9D4TBF3_RHISA</name>
<dbReference type="Pfam" id="PF01757">
    <property type="entry name" value="Acyl_transf_3"/>
    <property type="match status" value="1"/>
</dbReference>
<feature type="compositionally biased region" description="Low complexity" evidence="1">
    <location>
        <begin position="8"/>
        <end position="19"/>
    </location>
</feature>
<feature type="transmembrane region" description="Helical" evidence="2">
    <location>
        <begin position="334"/>
        <end position="356"/>
    </location>
</feature>
<feature type="transmembrane region" description="Helical" evidence="2">
    <location>
        <begin position="377"/>
        <end position="398"/>
    </location>
</feature>
<dbReference type="SMART" id="SM00703">
    <property type="entry name" value="NRF"/>
    <property type="match status" value="1"/>
</dbReference>
<protein>
    <recommendedName>
        <fullName evidence="3">Nose resistant-to-fluoxetine protein N-terminal domain-containing protein</fullName>
    </recommendedName>
</protein>
<dbReference type="AlphaFoldDB" id="A0A9D4TBF3"/>
<organism evidence="4 5">
    <name type="scientific">Rhipicephalus sanguineus</name>
    <name type="common">Brown dog tick</name>
    <name type="synonym">Ixodes sanguineus</name>
    <dbReference type="NCBI Taxonomy" id="34632"/>
    <lineage>
        <taxon>Eukaryota</taxon>
        <taxon>Metazoa</taxon>
        <taxon>Ecdysozoa</taxon>
        <taxon>Arthropoda</taxon>
        <taxon>Chelicerata</taxon>
        <taxon>Arachnida</taxon>
        <taxon>Acari</taxon>
        <taxon>Parasitiformes</taxon>
        <taxon>Ixodida</taxon>
        <taxon>Ixodoidea</taxon>
        <taxon>Ixodidae</taxon>
        <taxon>Rhipicephalinae</taxon>
        <taxon>Rhipicephalus</taxon>
        <taxon>Rhipicephalus</taxon>
    </lineage>
</organism>
<reference evidence="4" key="2">
    <citation type="submission" date="2021-09" db="EMBL/GenBank/DDBJ databases">
        <authorList>
            <person name="Jia N."/>
            <person name="Wang J."/>
            <person name="Shi W."/>
            <person name="Du L."/>
            <person name="Sun Y."/>
            <person name="Zhan W."/>
            <person name="Jiang J."/>
            <person name="Wang Q."/>
            <person name="Zhang B."/>
            <person name="Ji P."/>
            <person name="Sakyi L.B."/>
            <person name="Cui X."/>
            <person name="Yuan T."/>
            <person name="Jiang B."/>
            <person name="Yang W."/>
            <person name="Lam T.T.-Y."/>
            <person name="Chang Q."/>
            <person name="Ding S."/>
            <person name="Wang X."/>
            <person name="Zhu J."/>
            <person name="Ruan X."/>
            <person name="Zhao L."/>
            <person name="Wei J."/>
            <person name="Que T."/>
            <person name="Du C."/>
            <person name="Cheng J."/>
            <person name="Dai P."/>
            <person name="Han X."/>
            <person name="Huang E."/>
            <person name="Gao Y."/>
            <person name="Liu J."/>
            <person name="Shao H."/>
            <person name="Ye R."/>
            <person name="Li L."/>
            <person name="Wei W."/>
            <person name="Wang X."/>
            <person name="Wang C."/>
            <person name="Huo Q."/>
            <person name="Li W."/>
            <person name="Guo W."/>
            <person name="Chen H."/>
            <person name="Chen S."/>
            <person name="Zhou L."/>
            <person name="Zhou L."/>
            <person name="Ni X."/>
            <person name="Tian J."/>
            <person name="Zhou Y."/>
            <person name="Sheng Y."/>
            <person name="Liu T."/>
            <person name="Pan Y."/>
            <person name="Xia L."/>
            <person name="Li J."/>
            <person name="Zhao F."/>
            <person name="Cao W."/>
        </authorList>
    </citation>
    <scope>NUCLEOTIDE SEQUENCE</scope>
    <source>
        <strain evidence="4">Rsan-2018</strain>
        <tissue evidence="4">Larvae</tissue>
    </source>
</reference>
<evidence type="ECO:0000256" key="2">
    <source>
        <dbReference type="SAM" id="Phobius"/>
    </source>
</evidence>
<feature type="transmembrane region" description="Helical" evidence="2">
    <location>
        <begin position="654"/>
        <end position="675"/>
    </location>
</feature>
<dbReference type="Proteomes" id="UP000821837">
    <property type="component" value="Chromosome 1"/>
</dbReference>
<dbReference type="InterPro" id="IPR002656">
    <property type="entry name" value="Acyl_transf_3_dom"/>
</dbReference>